<dbReference type="GO" id="GO:0009307">
    <property type="term" value="P:DNA restriction-modification system"/>
    <property type="evidence" value="ECO:0007669"/>
    <property type="project" value="UniProtKB-KW"/>
</dbReference>
<dbReference type="GO" id="GO:0009035">
    <property type="term" value="F:type I site-specific deoxyribonuclease activity"/>
    <property type="evidence" value="ECO:0007669"/>
    <property type="project" value="UniProtKB-EC"/>
</dbReference>
<evidence type="ECO:0000313" key="3">
    <source>
        <dbReference type="Proteomes" id="UP000247523"/>
    </source>
</evidence>
<dbReference type="InterPro" id="IPR017035">
    <property type="entry name" value="UCP035009_HsdR_All3000-type"/>
</dbReference>
<dbReference type="GO" id="GO:0005524">
    <property type="term" value="F:ATP binding"/>
    <property type="evidence" value="ECO:0007669"/>
    <property type="project" value="UniProtKB-KW"/>
</dbReference>
<dbReference type="Pfam" id="PF04313">
    <property type="entry name" value="HSDR_N"/>
    <property type="match status" value="1"/>
</dbReference>
<name>A0A318EPL3_9FIRM</name>
<dbReference type="EMBL" id="QICS01000010">
    <property type="protein sequence ID" value="PXV87332.1"/>
    <property type="molecule type" value="Genomic_DNA"/>
</dbReference>
<feature type="domain" description="Restriction endonuclease type I HsdR N-terminal" evidence="1">
    <location>
        <begin position="61"/>
        <end position="126"/>
    </location>
</feature>
<dbReference type="RefSeq" id="WP_110291610.1">
    <property type="nucleotide sequence ID" value="NZ_QICS01000010.1"/>
</dbReference>
<evidence type="ECO:0000313" key="2">
    <source>
        <dbReference type="EMBL" id="PXV87332.1"/>
    </source>
</evidence>
<accession>A0A318EPL3</accession>
<comment type="caution">
    <text evidence="2">The sequence shown here is derived from an EMBL/GenBank/DDBJ whole genome shotgun (WGS) entry which is preliminary data.</text>
</comment>
<reference evidence="2 3" key="1">
    <citation type="submission" date="2018-05" db="EMBL/GenBank/DDBJ databases">
        <title>Genomic Encyclopedia of Type Strains, Phase IV (KMG-IV): sequencing the most valuable type-strain genomes for metagenomic binning, comparative biology and taxonomic classification.</title>
        <authorList>
            <person name="Goeker M."/>
        </authorList>
    </citation>
    <scope>NUCLEOTIDE SEQUENCE [LARGE SCALE GENOMIC DNA]</scope>
    <source>
        <strain evidence="2 3">DSM 28816</strain>
    </source>
</reference>
<gene>
    <name evidence="2" type="ORF">C8E03_11093</name>
</gene>
<evidence type="ECO:0000259" key="1">
    <source>
        <dbReference type="Pfam" id="PF04313"/>
    </source>
</evidence>
<dbReference type="AlphaFoldDB" id="A0A318EPL3"/>
<dbReference type="Proteomes" id="UP000247523">
    <property type="component" value="Unassembled WGS sequence"/>
</dbReference>
<proteinExistence type="predicted"/>
<dbReference type="Gene3D" id="3.90.1570.30">
    <property type="match status" value="1"/>
</dbReference>
<dbReference type="PIRSF" id="PIRSF035009">
    <property type="entry name" value="UCP035009_HSDR_N"/>
    <property type="match status" value="1"/>
</dbReference>
<dbReference type="InterPro" id="IPR007409">
    <property type="entry name" value="Restrct_endonuc_type1_HsdR_N"/>
</dbReference>
<organism evidence="2 3">
    <name type="scientific">Lachnotalea glycerini</name>
    <dbReference type="NCBI Taxonomy" id="1763509"/>
    <lineage>
        <taxon>Bacteria</taxon>
        <taxon>Bacillati</taxon>
        <taxon>Bacillota</taxon>
        <taxon>Clostridia</taxon>
        <taxon>Lachnospirales</taxon>
        <taxon>Lachnospiraceae</taxon>
        <taxon>Lachnotalea</taxon>
    </lineage>
</organism>
<dbReference type="GO" id="GO:0003677">
    <property type="term" value="F:DNA binding"/>
    <property type="evidence" value="ECO:0007669"/>
    <property type="project" value="UniProtKB-KW"/>
</dbReference>
<protein>
    <recommendedName>
        <fullName evidence="1">Restriction endonuclease type I HsdR N-terminal domain-containing protein</fullName>
    </recommendedName>
</protein>
<sequence length="382" mass="44439">MDFKDEFKNFIERAASLKDAAQTEEATKMSLIVPFFQLLGYDVFNPSEFCPEYTADVGIKRGEKVDYAILLNGEPVILIEAKASNKKLDRHSSQLFRYYVATSAKFAILTNGIEYRFYTDLDEKNKMDKEPFLYLNILNLKDNQINQIIKFKKEMLDIPDIMNTASLLKYNSIFKGIIEQQFQRPSDDFVKLFLQSIYKGAKTQTVLEKFRPVLKKSLNDYLNEVLNERLQSALNTASIENTEKDSNLSTSEEWEALSIIKEILKNTVDIDKISFKYTESYIAVLYENNSRKWLCRLILTNTSKTFIVPDESKKELRYSLCDMDQIVEYSSQIINIANRYLLPFKDIPTELLHTKWGTYEMPEPYCIDLTRGPRTDLKTLKA</sequence>